<dbReference type="Proteomes" id="UP000030748">
    <property type="component" value="Unassembled WGS sequence"/>
</dbReference>
<dbReference type="AlphaFoldDB" id="A0A022RMS9"/>
<evidence type="ECO:0000259" key="1">
    <source>
        <dbReference type="Pfam" id="PF05678"/>
    </source>
</evidence>
<dbReference type="Pfam" id="PF05678">
    <property type="entry name" value="VQ"/>
    <property type="match status" value="1"/>
</dbReference>
<gene>
    <name evidence="2" type="ORF">MIMGU_mgv1a019582mg</name>
</gene>
<feature type="domain" description="VQ" evidence="1">
    <location>
        <begin position="76"/>
        <end position="98"/>
    </location>
</feature>
<dbReference type="PANTHER" id="PTHR34794:SF1">
    <property type="entry name" value="OS10G0101800 PROTEIN"/>
    <property type="match status" value="1"/>
</dbReference>
<accession>A0A022RMS9</accession>
<dbReference type="STRING" id="4155.A0A022RMS9"/>
<dbReference type="InterPro" id="IPR008889">
    <property type="entry name" value="VQ"/>
</dbReference>
<dbReference type="eggNOG" id="ENOG502SAQX">
    <property type="taxonomic scope" value="Eukaryota"/>
</dbReference>
<sequence length="191" mass="21623">MDSYYSYNINEYSNYSSSTHQFPYYNQYNDQHQQIRARRKQPPPPPAFTAALHSVRKFPAKSFIPKKLPIAPIPRTPPKLYKVDPADFKDAVQKLTGLKPELRRPTRLQEVAPPPLRLSPPAFFHPSENWDNAIIDVDQEEEKESRKSFEKTCGALSPLGFTLSPASLAWCSSILMSPGTLAFCSEPTALL</sequence>
<protein>
    <recommendedName>
        <fullName evidence="1">VQ domain-containing protein</fullName>
    </recommendedName>
</protein>
<dbReference type="KEGG" id="egt:105953432"/>
<keyword evidence="3" id="KW-1185">Reference proteome</keyword>
<evidence type="ECO:0000313" key="3">
    <source>
        <dbReference type="Proteomes" id="UP000030748"/>
    </source>
</evidence>
<dbReference type="InterPro" id="IPR039610">
    <property type="entry name" value="VQ29"/>
</dbReference>
<dbReference type="PANTHER" id="PTHR34794">
    <property type="entry name" value="EXPRESSED PROTEIN"/>
    <property type="match status" value="1"/>
</dbReference>
<dbReference type="EMBL" id="KI630330">
    <property type="protein sequence ID" value="EYU41374.1"/>
    <property type="molecule type" value="Genomic_DNA"/>
</dbReference>
<organism evidence="2 3">
    <name type="scientific">Erythranthe guttata</name>
    <name type="common">Yellow monkey flower</name>
    <name type="synonym">Mimulus guttatus</name>
    <dbReference type="NCBI Taxonomy" id="4155"/>
    <lineage>
        <taxon>Eukaryota</taxon>
        <taxon>Viridiplantae</taxon>
        <taxon>Streptophyta</taxon>
        <taxon>Embryophyta</taxon>
        <taxon>Tracheophyta</taxon>
        <taxon>Spermatophyta</taxon>
        <taxon>Magnoliopsida</taxon>
        <taxon>eudicotyledons</taxon>
        <taxon>Gunneridae</taxon>
        <taxon>Pentapetalae</taxon>
        <taxon>asterids</taxon>
        <taxon>lamiids</taxon>
        <taxon>Lamiales</taxon>
        <taxon>Phrymaceae</taxon>
        <taxon>Erythranthe</taxon>
    </lineage>
</organism>
<reference evidence="2 3" key="1">
    <citation type="journal article" date="2013" name="Proc. Natl. Acad. Sci. U.S.A.">
        <title>Fine-scale variation in meiotic recombination in Mimulus inferred from population shotgun sequencing.</title>
        <authorList>
            <person name="Hellsten U."/>
            <person name="Wright K.M."/>
            <person name="Jenkins J."/>
            <person name="Shu S."/>
            <person name="Yuan Y."/>
            <person name="Wessler S.R."/>
            <person name="Schmutz J."/>
            <person name="Willis J.H."/>
            <person name="Rokhsar D.S."/>
        </authorList>
    </citation>
    <scope>NUCLEOTIDE SEQUENCE [LARGE SCALE GENOMIC DNA]</scope>
    <source>
        <strain evidence="3">cv. DUN x IM62</strain>
    </source>
</reference>
<dbReference type="OMA" id="SENWDNA"/>
<proteinExistence type="predicted"/>
<dbReference type="OrthoDB" id="689462at2759"/>
<name>A0A022RMS9_ERYGU</name>
<dbReference type="PhylomeDB" id="A0A022RMS9"/>
<evidence type="ECO:0000313" key="2">
    <source>
        <dbReference type="EMBL" id="EYU41374.1"/>
    </source>
</evidence>